<evidence type="ECO:0000256" key="8">
    <source>
        <dbReference type="ARBA" id="ARBA00022777"/>
    </source>
</evidence>
<dbReference type="SUPFAM" id="SSF55874">
    <property type="entry name" value="ATPase domain of HSP90 chaperone/DNA topoisomerase II/histidine kinase"/>
    <property type="match status" value="1"/>
</dbReference>
<dbReference type="GO" id="GO:0000155">
    <property type="term" value="F:phosphorelay sensor kinase activity"/>
    <property type="evidence" value="ECO:0007669"/>
    <property type="project" value="InterPro"/>
</dbReference>
<proteinExistence type="predicted"/>
<dbReference type="InterPro" id="IPR050736">
    <property type="entry name" value="Sensor_HK_Regulatory"/>
</dbReference>
<evidence type="ECO:0000256" key="12">
    <source>
        <dbReference type="SAM" id="Phobius"/>
    </source>
</evidence>
<evidence type="ECO:0000256" key="7">
    <source>
        <dbReference type="ARBA" id="ARBA00022741"/>
    </source>
</evidence>
<evidence type="ECO:0000256" key="11">
    <source>
        <dbReference type="ARBA" id="ARBA00023136"/>
    </source>
</evidence>
<feature type="transmembrane region" description="Helical" evidence="12">
    <location>
        <begin position="15"/>
        <end position="34"/>
    </location>
</feature>
<evidence type="ECO:0000256" key="6">
    <source>
        <dbReference type="ARBA" id="ARBA00022679"/>
    </source>
</evidence>
<keyword evidence="5" id="KW-0597">Phosphoprotein</keyword>
<dbReference type="Gene3D" id="3.30.565.10">
    <property type="entry name" value="Histidine kinase-like ATPase, C-terminal domain"/>
    <property type="match status" value="1"/>
</dbReference>
<evidence type="ECO:0000313" key="15">
    <source>
        <dbReference type="Proteomes" id="UP000031532"/>
    </source>
</evidence>
<dbReference type="Pfam" id="PF02518">
    <property type="entry name" value="HATPase_c"/>
    <property type="match status" value="1"/>
</dbReference>
<dbReference type="InterPro" id="IPR004358">
    <property type="entry name" value="Sig_transdc_His_kin-like_C"/>
</dbReference>
<dbReference type="PROSITE" id="PS50109">
    <property type="entry name" value="HIS_KIN"/>
    <property type="match status" value="1"/>
</dbReference>
<sequence length="430" mass="48162">MVPQTKFKYSYKRILFAYLAATAAILGGFSLTTYNSIGNSLKKQSDDRLYTLAQAAIPSFEIVKSQNRQNLHEFPWRKLFAAKTQNWEWFDADGKLLLSQGNRFPSLPLSRNVFHSRWQPIAPIFQQQGELRIATIAVYVSDPKLKTLHLEGYIRVSESTQPLELILTRLRLWLGCQGIAILFIFSISGIHLSQWNSQPLQQSFRQLKQTVTNISHHLRHPLTRITLAIALLAGEAESAIPLDRQKLTIVASATDELEHLVEDLLILTRSEVAVLPTELETVNIRLEELLLPLLEQFDARATSQGIAFQAQLLPGLSVRGDPIHLSRLFSNLLENAIAYTEKGGSISLAVRKSKRKAIVSVEDTGIGIPPEHHASIFQWFWRSEQAQQQQKGLGLGLAIAQAIVKQHGGEIAVKSQVNVGSCFQVILPLF</sequence>
<comment type="subcellular location">
    <subcellularLocation>
        <location evidence="2">Cell membrane</location>
    </subcellularLocation>
</comment>
<feature type="domain" description="Histidine kinase" evidence="13">
    <location>
        <begin position="213"/>
        <end position="430"/>
    </location>
</feature>
<evidence type="ECO:0000256" key="4">
    <source>
        <dbReference type="ARBA" id="ARBA00022475"/>
    </source>
</evidence>
<evidence type="ECO:0000313" key="14">
    <source>
        <dbReference type="EMBL" id="NHC35264.1"/>
    </source>
</evidence>
<accession>A0A9X5I530</accession>
<keyword evidence="6" id="KW-0808">Transferase</keyword>
<dbReference type="Gene3D" id="1.10.287.130">
    <property type="match status" value="1"/>
</dbReference>
<comment type="catalytic activity">
    <reaction evidence="1">
        <text>ATP + protein L-histidine = ADP + protein N-phospho-L-histidine.</text>
        <dbReference type="EC" id="2.7.13.3"/>
    </reaction>
</comment>
<dbReference type="Pfam" id="PF00512">
    <property type="entry name" value="HisKA"/>
    <property type="match status" value="1"/>
</dbReference>
<dbReference type="InterPro" id="IPR036097">
    <property type="entry name" value="HisK_dim/P_sf"/>
</dbReference>
<dbReference type="InterPro" id="IPR003594">
    <property type="entry name" value="HATPase_dom"/>
</dbReference>
<dbReference type="CDD" id="cd00082">
    <property type="entry name" value="HisKA"/>
    <property type="match status" value="1"/>
</dbReference>
<dbReference type="EMBL" id="JTJC03000002">
    <property type="protein sequence ID" value="NHC35264.1"/>
    <property type="molecule type" value="Genomic_DNA"/>
</dbReference>
<gene>
    <name evidence="14" type="ORF">QH73_0011405</name>
</gene>
<organism evidence="14 15">
    <name type="scientific">Scytonema millei VB511283</name>
    <dbReference type="NCBI Taxonomy" id="1245923"/>
    <lineage>
        <taxon>Bacteria</taxon>
        <taxon>Bacillati</taxon>
        <taxon>Cyanobacteriota</taxon>
        <taxon>Cyanophyceae</taxon>
        <taxon>Nostocales</taxon>
        <taxon>Scytonemataceae</taxon>
        <taxon>Scytonema</taxon>
    </lineage>
</organism>
<keyword evidence="7" id="KW-0547">Nucleotide-binding</keyword>
<dbReference type="PRINTS" id="PR00344">
    <property type="entry name" value="BCTRLSENSOR"/>
</dbReference>
<dbReference type="PANTHER" id="PTHR43711">
    <property type="entry name" value="TWO-COMPONENT HISTIDINE KINASE"/>
    <property type="match status" value="1"/>
</dbReference>
<evidence type="ECO:0000256" key="2">
    <source>
        <dbReference type="ARBA" id="ARBA00004236"/>
    </source>
</evidence>
<dbReference type="FunFam" id="3.30.565.10:FF:000023">
    <property type="entry name" value="PAS domain-containing sensor histidine kinase"/>
    <property type="match status" value="1"/>
</dbReference>
<keyword evidence="8 14" id="KW-0418">Kinase</keyword>
<evidence type="ECO:0000256" key="10">
    <source>
        <dbReference type="ARBA" id="ARBA00023012"/>
    </source>
</evidence>
<evidence type="ECO:0000256" key="1">
    <source>
        <dbReference type="ARBA" id="ARBA00000085"/>
    </source>
</evidence>
<keyword evidence="9" id="KW-0067">ATP-binding</keyword>
<dbReference type="AlphaFoldDB" id="A0A9X5I530"/>
<keyword evidence="4" id="KW-1003">Cell membrane</keyword>
<keyword evidence="15" id="KW-1185">Reference proteome</keyword>
<dbReference type="CDD" id="cd00075">
    <property type="entry name" value="HATPase"/>
    <property type="match status" value="1"/>
</dbReference>
<dbReference type="SMART" id="SM00388">
    <property type="entry name" value="HisKA"/>
    <property type="match status" value="1"/>
</dbReference>
<protein>
    <recommendedName>
        <fullName evidence="3">histidine kinase</fullName>
        <ecNumber evidence="3">2.7.13.3</ecNumber>
    </recommendedName>
</protein>
<dbReference type="RefSeq" id="WP_052290142.1">
    <property type="nucleotide sequence ID" value="NZ_JTJC03000002.1"/>
</dbReference>
<keyword evidence="12" id="KW-1133">Transmembrane helix</keyword>
<comment type="caution">
    <text evidence="14">The sequence shown here is derived from an EMBL/GenBank/DDBJ whole genome shotgun (WGS) entry which is preliminary data.</text>
</comment>
<dbReference type="SUPFAM" id="SSF47384">
    <property type="entry name" value="Homodimeric domain of signal transducing histidine kinase"/>
    <property type="match status" value="1"/>
</dbReference>
<name>A0A9X5I530_9CYAN</name>
<dbReference type="SMART" id="SM00387">
    <property type="entry name" value="HATPase_c"/>
    <property type="match status" value="1"/>
</dbReference>
<feature type="transmembrane region" description="Helical" evidence="12">
    <location>
        <begin position="172"/>
        <end position="192"/>
    </location>
</feature>
<keyword evidence="12" id="KW-0812">Transmembrane</keyword>
<reference evidence="14 15" key="1">
    <citation type="journal article" date="2015" name="Genome Announc.">
        <title>Draft Genome Sequence of the Terrestrial Cyanobacterium Scytonema millei VB511283, Isolated from Eastern India.</title>
        <authorList>
            <person name="Sen D."/>
            <person name="Chandrababunaidu M.M."/>
            <person name="Singh D."/>
            <person name="Sanghi N."/>
            <person name="Ghorai A."/>
            <person name="Mishra G.P."/>
            <person name="Madduluri M."/>
            <person name="Adhikary S.P."/>
            <person name="Tripathy S."/>
        </authorList>
    </citation>
    <scope>NUCLEOTIDE SEQUENCE [LARGE SCALE GENOMIC DNA]</scope>
    <source>
        <strain evidence="14 15">VB511283</strain>
    </source>
</reference>
<dbReference type="PANTHER" id="PTHR43711:SF1">
    <property type="entry name" value="HISTIDINE KINASE 1"/>
    <property type="match status" value="1"/>
</dbReference>
<dbReference type="GO" id="GO:0005886">
    <property type="term" value="C:plasma membrane"/>
    <property type="evidence" value="ECO:0007669"/>
    <property type="project" value="UniProtKB-SubCell"/>
</dbReference>
<evidence type="ECO:0000256" key="3">
    <source>
        <dbReference type="ARBA" id="ARBA00012438"/>
    </source>
</evidence>
<dbReference type="InterPro" id="IPR003661">
    <property type="entry name" value="HisK_dim/P_dom"/>
</dbReference>
<dbReference type="Proteomes" id="UP000031532">
    <property type="component" value="Unassembled WGS sequence"/>
</dbReference>
<evidence type="ECO:0000256" key="5">
    <source>
        <dbReference type="ARBA" id="ARBA00022553"/>
    </source>
</evidence>
<evidence type="ECO:0000256" key="9">
    <source>
        <dbReference type="ARBA" id="ARBA00022840"/>
    </source>
</evidence>
<dbReference type="GO" id="GO:0005524">
    <property type="term" value="F:ATP binding"/>
    <property type="evidence" value="ECO:0007669"/>
    <property type="project" value="UniProtKB-KW"/>
</dbReference>
<evidence type="ECO:0000259" key="13">
    <source>
        <dbReference type="PROSITE" id="PS50109"/>
    </source>
</evidence>
<dbReference type="EC" id="2.7.13.3" evidence="3"/>
<keyword evidence="10" id="KW-0902">Two-component regulatory system</keyword>
<keyword evidence="11 12" id="KW-0472">Membrane</keyword>
<dbReference type="InterPro" id="IPR005467">
    <property type="entry name" value="His_kinase_dom"/>
</dbReference>
<dbReference type="OrthoDB" id="417111at2"/>
<dbReference type="InterPro" id="IPR036890">
    <property type="entry name" value="HATPase_C_sf"/>
</dbReference>